<evidence type="ECO:0000313" key="2">
    <source>
        <dbReference type="Proteomes" id="UP001605036"/>
    </source>
</evidence>
<dbReference type="SUPFAM" id="SSF52833">
    <property type="entry name" value="Thioredoxin-like"/>
    <property type="match status" value="1"/>
</dbReference>
<dbReference type="PANTHER" id="PTHR28630">
    <property type="match status" value="1"/>
</dbReference>
<dbReference type="CDD" id="cd02970">
    <property type="entry name" value="PRX_like2"/>
    <property type="match status" value="1"/>
</dbReference>
<dbReference type="InterPro" id="IPR032801">
    <property type="entry name" value="PXL2A/B/C"/>
</dbReference>
<dbReference type="Pfam" id="PF13911">
    <property type="entry name" value="AhpC-TSA_2"/>
    <property type="match status" value="1"/>
</dbReference>
<dbReference type="InterPro" id="IPR036249">
    <property type="entry name" value="Thioredoxin-like_sf"/>
</dbReference>
<proteinExistence type="predicted"/>
<keyword evidence="2" id="KW-1185">Reference proteome</keyword>
<sequence>MANSRTLVLSTAVTQVPSVCLRNPAQTKSAFLRSATTLGRNLSTSSFQLKKQHFSDVGSSRMLVRASATTSSAGAGNIAKSLEGIQVSDPSGAKVSLTSLWENRKAVIAFARHFGCLLCRKKAALLEARKAEFDAARVALVLIAPGVSEQARIFLENNNFTGEVYADPDYAAYEALGVEKGVFSVINPKSGQRVLQAMSEGFGLDWVLSSYKDTVQSGGWIQGGILVAGPGKANVHYFFKDAEAGDEPNMDEVMSACCAAPAAA</sequence>
<evidence type="ECO:0000313" key="1">
    <source>
        <dbReference type="EMBL" id="KAL2609819.1"/>
    </source>
</evidence>
<dbReference type="Gene3D" id="3.40.30.10">
    <property type="entry name" value="Glutaredoxin"/>
    <property type="match status" value="1"/>
</dbReference>
<gene>
    <name evidence="1" type="ORF">R1flu_028392</name>
</gene>
<dbReference type="PANTHER" id="PTHR28630:SF11">
    <property type="entry name" value="THIOREDOXIN-LIKE PROTEIN AAED1, CHLOROPLASTIC"/>
    <property type="match status" value="1"/>
</dbReference>
<dbReference type="EMBL" id="JBHFFA010000008">
    <property type="protein sequence ID" value="KAL2609819.1"/>
    <property type="molecule type" value="Genomic_DNA"/>
</dbReference>
<dbReference type="AlphaFoldDB" id="A0ABD1XLJ0"/>
<reference evidence="1 2" key="1">
    <citation type="submission" date="2024-09" db="EMBL/GenBank/DDBJ databases">
        <title>Chromosome-scale assembly of Riccia fluitans.</title>
        <authorList>
            <person name="Paukszto L."/>
            <person name="Sawicki J."/>
            <person name="Karawczyk K."/>
            <person name="Piernik-Szablinska J."/>
            <person name="Szczecinska M."/>
            <person name="Mazdziarz M."/>
        </authorList>
    </citation>
    <scope>NUCLEOTIDE SEQUENCE [LARGE SCALE GENOMIC DNA]</scope>
    <source>
        <strain evidence="1">Rf_01</strain>
        <tissue evidence="1">Aerial parts of the thallus</tissue>
    </source>
</reference>
<accession>A0ABD1XLJ0</accession>
<dbReference type="Proteomes" id="UP001605036">
    <property type="component" value="Unassembled WGS sequence"/>
</dbReference>
<organism evidence="1 2">
    <name type="scientific">Riccia fluitans</name>
    <dbReference type="NCBI Taxonomy" id="41844"/>
    <lineage>
        <taxon>Eukaryota</taxon>
        <taxon>Viridiplantae</taxon>
        <taxon>Streptophyta</taxon>
        <taxon>Embryophyta</taxon>
        <taxon>Marchantiophyta</taxon>
        <taxon>Marchantiopsida</taxon>
        <taxon>Marchantiidae</taxon>
        <taxon>Marchantiales</taxon>
        <taxon>Ricciaceae</taxon>
        <taxon>Riccia</taxon>
    </lineage>
</organism>
<protein>
    <recommendedName>
        <fullName evidence="3">Thioredoxin-like protein AAED1, chloroplastic</fullName>
    </recommendedName>
</protein>
<evidence type="ECO:0008006" key="3">
    <source>
        <dbReference type="Google" id="ProtNLM"/>
    </source>
</evidence>
<name>A0ABD1XLJ0_9MARC</name>
<comment type="caution">
    <text evidence="1">The sequence shown here is derived from an EMBL/GenBank/DDBJ whole genome shotgun (WGS) entry which is preliminary data.</text>
</comment>